<keyword evidence="10 18" id="KW-0547">Nucleotide-binding</keyword>
<dbReference type="OrthoDB" id="5212574at2759"/>
<evidence type="ECO:0000256" key="3">
    <source>
        <dbReference type="ARBA" id="ARBA00004496"/>
    </source>
</evidence>
<dbReference type="PIRSF" id="PIRSF038895">
    <property type="entry name" value="FPGS"/>
    <property type="match status" value="1"/>
</dbReference>
<dbReference type="SUPFAM" id="SSF53623">
    <property type="entry name" value="MurD-like peptide ligases, catalytic domain"/>
    <property type="match status" value="1"/>
</dbReference>
<comment type="catalytic activity">
    <reaction evidence="16 17">
        <text>(6S)-5,6,7,8-tetrahydrofolyl-(gamma-L-Glu)(n) + L-glutamate + ATP = (6S)-5,6,7,8-tetrahydrofolyl-(gamma-L-Glu)(n+1) + ADP + phosphate + H(+)</text>
        <dbReference type="Rhea" id="RHEA:10580"/>
        <dbReference type="Rhea" id="RHEA-COMP:14738"/>
        <dbReference type="Rhea" id="RHEA-COMP:14740"/>
        <dbReference type="ChEBI" id="CHEBI:15378"/>
        <dbReference type="ChEBI" id="CHEBI:29985"/>
        <dbReference type="ChEBI" id="CHEBI:30616"/>
        <dbReference type="ChEBI" id="CHEBI:43474"/>
        <dbReference type="ChEBI" id="CHEBI:141005"/>
        <dbReference type="ChEBI" id="CHEBI:456216"/>
        <dbReference type="EC" id="6.3.2.17"/>
    </reaction>
</comment>
<dbReference type="GO" id="GO:0005524">
    <property type="term" value="F:ATP binding"/>
    <property type="evidence" value="ECO:0007669"/>
    <property type="project" value="UniProtKB-KW"/>
</dbReference>
<dbReference type="GO" id="GO:0004326">
    <property type="term" value="F:tetrahydrofolylpolyglutamate synthase activity"/>
    <property type="evidence" value="ECO:0007669"/>
    <property type="project" value="UniProtKB-EC"/>
</dbReference>
<evidence type="ECO:0000256" key="7">
    <source>
        <dbReference type="ARBA" id="ARBA00022563"/>
    </source>
</evidence>
<evidence type="ECO:0000256" key="14">
    <source>
        <dbReference type="ARBA" id="ARBA00023128"/>
    </source>
</evidence>
<comment type="cofactor">
    <cofactor evidence="17">
        <name>a monovalent cation</name>
        <dbReference type="ChEBI" id="CHEBI:60242"/>
    </cofactor>
    <text evidence="17">A monovalent cation.</text>
</comment>
<sequence>MQHQASAPLAGQSYEAAVWDLNQLQSTYQIIEQIKASGGRLNEYSISEFEAFLEKTGHQVDDLNSLNVIHVTGTKGKGSTCAFVNSILDKLSSVHEKRTQKPLKIGLYTSPHLIEVRERIQINGQPIAQEDFAKYFYQVYDSLKSKEPPLRKITAESPEMPMYFRFLTLLAYHTFLMEGVDVAIIEVGVGGQYDSTNAIRKPVVCGIASLGIDHQASLGTTIESIAWHKAGIIKDGVPVFTVDQLPSALAVIQKRAEERNAPMHVVHPLGVQNGQLDNIELGISGEHQRVNAALAAALCREWVRQTDFLDVDAGELDEAISAGLKAAHWPGRSQTFVSPRIPSLTWHVDGAHTVESMAACAKWFLQLRLSGSRCVLLFNAAHNRSANILLDTLSRDADGFCEAVFCPNISSRADSVNHTVQNDMELRPQKDAAQAWSQLTKVPNSKTTIMPSINDAVAHIEATYGDGAPVHVLATGSLHLVGGVLDFAKGSI</sequence>
<dbReference type="NCBIfam" id="TIGR01499">
    <property type="entry name" value="folC"/>
    <property type="match status" value="1"/>
</dbReference>
<dbReference type="InterPro" id="IPR036615">
    <property type="entry name" value="Mur_ligase_C_dom_sf"/>
</dbReference>
<evidence type="ECO:0000313" key="21">
    <source>
        <dbReference type="Proteomes" id="UP001151518"/>
    </source>
</evidence>
<proteinExistence type="inferred from homology"/>
<protein>
    <recommendedName>
        <fullName evidence="17">Folylpolyglutamate synthase</fullName>
        <ecNumber evidence="17">6.3.2.17</ecNumber>
    </recommendedName>
    <alternativeName>
        <fullName evidence="17">Folylpoly-gamma-glutamate synthetase</fullName>
    </alternativeName>
    <alternativeName>
        <fullName evidence="17">Tetrahydrofolylpolyglutamate synthase</fullName>
    </alternativeName>
</protein>
<feature type="binding site" evidence="19">
    <location>
        <position position="186"/>
    </location>
    <ligand>
        <name>Mg(2+)</name>
        <dbReference type="ChEBI" id="CHEBI:18420"/>
        <label>1</label>
    </ligand>
</feature>
<dbReference type="InterPro" id="IPR036565">
    <property type="entry name" value="Mur-like_cat_sf"/>
</dbReference>
<comment type="similarity">
    <text evidence="5 17">Belongs to the folylpolyglutamate synthase family.</text>
</comment>
<accession>A0A9W8KZ48</accession>
<evidence type="ECO:0000256" key="19">
    <source>
        <dbReference type="PIRSR" id="PIRSR038895-2"/>
    </source>
</evidence>
<feature type="binding site" evidence="18">
    <location>
        <position position="349"/>
    </location>
    <ligand>
        <name>ATP</name>
        <dbReference type="ChEBI" id="CHEBI:30616"/>
    </ligand>
</feature>
<evidence type="ECO:0000256" key="8">
    <source>
        <dbReference type="ARBA" id="ARBA00022598"/>
    </source>
</evidence>
<dbReference type="PROSITE" id="PS01011">
    <property type="entry name" value="FOLYLPOLYGLU_SYNT_1"/>
    <property type="match status" value="1"/>
</dbReference>
<evidence type="ECO:0000256" key="9">
    <source>
        <dbReference type="ARBA" id="ARBA00022723"/>
    </source>
</evidence>
<evidence type="ECO:0000256" key="5">
    <source>
        <dbReference type="ARBA" id="ARBA00008276"/>
    </source>
</evidence>
<evidence type="ECO:0000256" key="13">
    <source>
        <dbReference type="ARBA" id="ARBA00022842"/>
    </source>
</evidence>
<reference evidence="20" key="1">
    <citation type="submission" date="2022-07" db="EMBL/GenBank/DDBJ databases">
        <title>Phylogenomic reconstructions and comparative analyses of Kickxellomycotina fungi.</title>
        <authorList>
            <person name="Reynolds N.K."/>
            <person name="Stajich J.E."/>
            <person name="Barry K."/>
            <person name="Grigoriev I.V."/>
            <person name="Crous P."/>
            <person name="Smith M.E."/>
        </authorList>
    </citation>
    <scope>NUCLEOTIDE SEQUENCE</scope>
    <source>
        <strain evidence="20">NRRL 3115</strain>
    </source>
</reference>
<keyword evidence="12 18" id="KW-0067">ATP-binding</keyword>
<dbReference type="EMBL" id="JANBTW010000015">
    <property type="protein sequence ID" value="KAJ2679089.1"/>
    <property type="molecule type" value="Genomic_DNA"/>
</dbReference>
<evidence type="ECO:0000256" key="17">
    <source>
        <dbReference type="PIRNR" id="PIRNR038895"/>
    </source>
</evidence>
<feature type="binding site" evidence="18">
    <location>
        <position position="332"/>
    </location>
    <ligand>
        <name>ATP</name>
        <dbReference type="ChEBI" id="CHEBI:30616"/>
    </ligand>
</feature>
<evidence type="ECO:0000256" key="18">
    <source>
        <dbReference type="PIRSR" id="PIRSR038895-1"/>
    </source>
</evidence>
<comment type="caution">
    <text evidence="20">The sequence shown here is derived from an EMBL/GenBank/DDBJ whole genome shotgun (WGS) entry which is preliminary data.</text>
</comment>
<feature type="binding site" evidence="19">
    <location>
        <position position="214"/>
    </location>
    <ligand>
        <name>Mg(2+)</name>
        <dbReference type="ChEBI" id="CHEBI:18420"/>
        <label>1</label>
    </ligand>
</feature>
<evidence type="ECO:0000256" key="10">
    <source>
        <dbReference type="ARBA" id="ARBA00022741"/>
    </source>
</evidence>
<evidence type="ECO:0000256" key="16">
    <source>
        <dbReference type="ARBA" id="ARBA00047493"/>
    </source>
</evidence>
<dbReference type="FunFam" id="3.40.1190.10:FF:000009">
    <property type="entry name" value="Folylpolyglutamate synthase"/>
    <property type="match status" value="1"/>
</dbReference>
<gene>
    <name evidence="20" type="primary">MET7</name>
    <name evidence="20" type="ORF">GGI25_001861</name>
</gene>
<evidence type="ECO:0000256" key="2">
    <source>
        <dbReference type="ARBA" id="ARBA00004305"/>
    </source>
</evidence>
<comment type="subcellular location">
    <subcellularLocation>
        <location evidence="3">Cytoplasm</location>
    </subcellularLocation>
    <subcellularLocation>
        <location evidence="1">Mitochondrion inner membrane</location>
    </subcellularLocation>
    <subcellularLocation>
        <location evidence="2">Mitochondrion matrix</location>
    </subcellularLocation>
</comment>
<dbReference type="InterPro" id="IPR001645">
    <property type="entry name" value="Folylpolyglutamate_synth"/>
</dbReference>
<evidence type="ECO:0000256" key="1">
    <source>
        <dbReference type="ARBA" id="ARBA00004273"/>
    </source>
</evidence>
<dbReference type="Gene3D" id="3.40.1190.10">
    <property type="entry name" value="Mur-like, catalytic domain"/>
    <property type="match status" value="1"/>
</dbReference>
<keyword evidence="9 19" id="KW-0479">Metal-binding</keyword>
<dbReference type="GO" id="GO:0046872">
    <property type="term" value="F:metal ion binding"/>
    <property type="evidence" value="ECO:0007669"/>
    <property type="project" value="UniProtKB-KW"/>
</dbReference>
<comment type="function">
    <text evidence="17">Catalyzes conversion of folates to polyglutamate derivatives allowing concentration of folate compounds in the cell and the intracellular retention of these cofactors, which are important substrates for most of the folate-dependent enzymes that are involved in one-carbon transfer reactions involved in purine, pyrimidine and amino acid synthesis.</text>
</comment>
<dbReference type="PANTHER" id="PTHR11136">
    <property type="entry name" value="FOLYLPOLYGLUTAMATE SYNTHASE-RELATED"/>
    <property type="match status" value="1"/>
</dbReference>
<name>A0A9W8KZ48_9FUNG</name>
<dbReference type="Proteomes" id="UP001151518">
    <property type="component" value="Unassembled WGS sequence"/>
</dbReference>
<keyword evidence="11" id="KW-0999">Mitochondrion inner membrane</keyword>
<dbReference type="GO" id="GO:0005759">
    <property type="term" value="C:mitochondrial matrix"/>
    <property type="evidence" value="ECO:0007669"/>
    <property type="project" value="UniProtKB-SubCell"/>
</dbReference>
<dbReference type="GO" id="GO:0006730">
    <property type="term" value="P:one-carbon metabolic process"/>
    <property type="evidence" value="ECO:0007669"/>
    <property type="project" value="UniProtKB-KW"/>
</dbReference>
<dbReference type="InterPro" id="IPR023600">
    <property type="entry name" value="Folylpolyglutamate_synth_euk"/>
</dbReference>
<dbReference type="AlphaFoldDB" id="A0A9W8KZ48"/>
<keyword evidence="8 17" id="KW-0436">Ligase</keyword>
<keyword evidence="14" id="KW-0496">Mitochondrion</keyword>
<dbReference type="InterPro" id="IPR018109">
    <property type="entry name" value="Folylpolyglutamate_synth_CS"/>
</dbReference>
<feature type="binding site" evidence="19">
    <location>
        <position position="110"/>
    </location>
    <ligand>
        <name>Mg(2+)</name>
        <dbReference type="ChEBI" id="CHEBI:18420"/>
        <label>1</label>
    </ligand>
</feature>
<keyword evidence="15" id="KW-0472">Membrane</keyword>
<dbReference type="Gene3D" id="3.90.190.20">
    <property type="entry name" value="Mur ligase, C-terminal domain"/>
    <property type="match status" value="1"/>
</dbReference>
<organism evidence="20 21">
    <name type="scientific">Coemansia spiralis</name>
    <dbReference type="NCBI Taxonomy" id="417178"/>
    <lineage>
        <taxon>Eukaryota</taxon>
        <taxon>Fungi</taxon>
        <taxon>Fungi incertae sedis</taxon>
        <taxon>Zoopagomycota</taxon>
        <taxon>Kickxellomycotina</taxon>
        <taxon>Kickxellomycetes</taxon>
        <taxon>Kickxellales</taxon>
        <taxon>Kickxellaceae</taxon>
        <taxon>Coemansia</taxon>
    </lineage>
</organism>
<keyword evidence="6" id="KW-0963">Cytoplasm</keyword>
<dbReference type="EC" id="6.3.2.17" evidence="17"/>
<keyword evidence="13 19" id="KW-0460">Magnesium</keyword>
<keyword evidence="7 17" id="KW-0554">One-carbon metabolism</keyword>
<evidence type="ECO:0000256" key="12">
    <source>
        <dbReference type="ARBA" id="ARBA00022840"/>
    </source>
</evidence>
<evidence type="ECO:0000256" key="4">
    <source>
        <dbReference type="ARBA" id="ARBA00005150"/>
    </source>
</evidence>
<evidence type="ECO:0000313" key="20">
    <source>
        <dbReference type="EMBL" id="KAJ2679089.1"/>
    </source>
</evidence>
<dbReference type="PANTHER" id="PTHR11136:SF5">
    <property type="entry name" value="FOLYLPOLYGLUTAMATE SYNTHASE, MITOCHONDRIAL"/>
    <property type="match status" value="1"/>
</dbReference>
<evidence type="ECO:0000256" key="6">
    <source>
        <dbReference type="ARBA" id="ARBA00022490"/>
    </source>
</evidence>
<dbReference type="GO" id="GO:0005829">
    <property type="term" value="C:cytosol"/>
    <property type="evidence" value="ECO:0007669"/>
    <property type="project" value="TreeGrafter"/>
</dbReference>
<dbReference type="GO" id="GO:0005743">
    <property type="term" value="C:mitochondrial inner membrane"/>
    <property type="evidence" value="ECO:0007669"/>
    <property type="project" value="UniProtKB-SubCell"/>
</dbReference>
<evidence type="ECO:0000256" key="15">
    <source>
        <dbReference type="ARBA" id="ARBA00023136"/>
    </source>
</evidence>
<comment type="pathway">
    <text evidence="4 17">Cofactor biosynthesis; tetrahydrofolylpolyglutamate biosynthesis.</text>
</comment>
<dbReference type="SUPFAM" id="SSF53244">
    <property type="entry name" value="MurD-like peptide ligases, peptide-binding domain"/>
    <property type="match status" value="1"/>
</dbReference>
<evidence type="ECO:0000256" key="11">
    <source>
        <dbReference type="ARBA" id="ARBA00022792"/>
    </source>
</evidence>